<gene>
    <name evidence="1" type="ORF">LTS18_005388</name>
</gene>
<protein>
    <submittedName>
        <fullName evidence="1">Uncharacterized protein</fullName>
    </submittedName>
</protein>
<accession>A0ACC3DR90</accession>
<organism evidence="1 2">
    <name type="scientific">Coniosporium uncinatum</name>
    <dbReference type="NCBI Taxonomy" id="93489"/>
    <lineage>
        <taxon>Eukaryota</taxon>
        <taxon>Fungi</taxon>
        <taxon>Dikarya</taxon>
        <taxon>Ascomycota</taxon>
        <taxon>Pezizomycotina</taxon>
        <taxon>Dothideomycetes</taxon>
        <taxon>Dothideomycetes incertae sedis</taxon>
        <taxon>Coniosporium</taxon>
    </lineage>
</organism>
<sequence>MAGKHMSHDEFFAGLTKLFETTRSKSHGSVFLVQKRLSYDLSASSSTSTSPTPQKVADDPLWDLHPPSPLPVLIRATAGKSKNHPKEKVKLSTAVQPDALEAFFARYAEVARGGMTGLKKRDRTRRKAKDRKRKKAGGKEGVKG</sequence>
<keyword evidence="2" id="KW-1185">Reference proteome</keyword>
<comment type="caution">
    <text evidence="1">The sequence shown here is derived from an EMBL/GenBank/DDBJ whole genome shotgun (WGS) entry which is preliminary data.</text>
</comment>
<name>A0ACC3DR90_9PEZI</name>
<evidence type="ECO:0000313" key="1">
    <source>
        <dbReference type="EMBL" id="KAK3079235.1"/>
    </source>
</evidence>
<proteinExistence type="predicted"/>
<reference evidence="1" key="1">
    <citation type="submission" date="2024-09" db="EMBL/GenBank/DDBJ databases">
        <title>Black Yeasts Isolated from many extreme environments.</title>
        <authorList>
            <person name="Coleine C."/>
            <person name="Stajich J.E."/>
            <person name="Selbmann L."/>
        </authorList>
    </citation>
    <scope>NUCLEOTIDE SEQUENCE</scope>
    <source>
        <strain evidence="1">CCFEE 5737</strain>
    </source>
</reference>
<dbReference type="Proteomes" id="UP001186974">
    <property type="component" value="Unassembled WGS sequence"/>
</dbReference>
<evidence type="ECO:0000313" key="2">
    <source>
        <dbReference type="Proteomes" id="UP001186974"/>
    </source>
</evidence>
<dbReference type="EMBL" id="JAWDJW010001279">
    <property type="protein sequence ID" value="KAK3079235.1"/>
    <property type="molecule type" value="Genomic_DNA"/>
</dbReference>